<dbReference type="PANTHER" id="PTHR33112:SF1">
    <property type="entry name" value="HETEROKARYON INCOMPATIBILITY DOMAIN-CONTAINING PROTEIN"/>
    <property type="match status" value="1"/>
</dbReference>
<name>A0A6A7AYX4_9PLEO</name>
<keyword evidence="3" id="KW-1185">Reference proteome</keyword>
<dbReference type="AlphaFoldDB" id="A0A6A7AYX4"/>
<organism evidence="2 3">
    <name type="scientific">Plenodomus tracheiphilus IPT5</name>
    <dbReference type="NCBI Taxonomy" id="1408161"/>
    <lineage>
        <taxon>Eukaryota</taxon>
        <taxon>Fungi</taxon>
        <taxon>Dikarya</taxon>
        <taxon>Ascomycota</taxon>
        <taxon>Pezizomycotina</taxon>
        <taxon>Dothideomycetes</taxon>
        <taxon>Pleosporomycetidae</taxon>
        <taxon>Pleosporales</taxon>
        <taxon>Pleosporineae</taxon>
        <taxon>Leptosphaeriaceae</taxon>
        <taxon>Plenodomus</taxon>
    </lineage>
</organism>
<dbReference type="PANTHER" id="PTHR33112">
    <property type="entry name" value="DOMAIN PROTEIN, PUTATIVE-RELATED"/>
    <property type="match status" value="1"/>
</dbReference>
<dbReference type="Pfam" id="PF06985">
    <property type="entry name" value="HET"/>
    <property type="match status" value="1"/>
</dbReference>
<feature type="domain" description="Heterokaryon incompatibility" evidence="1">
    <location>
        <begin position="214"/>
        <end position="348"/>
    </location>
</feature>
<proteinExistence type="predicted"/>
<dbReference type="InterPro" id="IPR010730">
    <property type="entry name" value="HET"/>
</dbReference>
<gene>
    <name evidence="2" type="ORF">T440DRAFT_471171</name>
</gene>
<evidence type="ECO:0000259" key="1">
    <source>
        <dbReference type="Pfam" id="PF06985"/>
    </source>
</evidence>
<reference evidence="2" key="1">
    <citation type="submission" date="2020-01" db="EMBL/GenBank/DDBJ databases">
        <authorList>
            <consortium name="DOE Joint Genome Institute"/>
            <person name="Haridas S."/>
            <person name="Albert R."/>
            <person name="Binder M."/>
            <person name="Bloem J."/>
            <person name="Labutti K."/>
            <person name="Salamov A."/>
            <person name="Andreopoulos B."/>
            <person name="Baker S.E."/>
            <person name="Barry K."/>
            <person name="Bills G."/>
            <person name="Bluhm B.H."/>
            <person name="Cannon C."/>
            <person name="Castanera R."/>
            <person name="Culley D.E."/>
            <person name="Daum C."/>
            <person name="Ezra D."/>
            <person name="Gonzalez J.B."/>
            <person name="Henrissat B."/>
            <person name="Kuo A."/>
            <person name="Liang C."/>
            <person name="Lipzen A."/>
            <person name="Lutzoni F."/>
            <person name="Magnuson J."/>
            <person name="Mondo S."/>
            <person name="Nolan M."/>
            <person name="Ohm R."/>
            <person name="Pangilinan J."/>
            <person name="Park H.-J."/>
            <person name="Ramirez L."/>
            <person name="Alfaro M."/>
            <person name="Sun H."/>
            <person name="Tritt A."/>
            <person name="Yoshinaga Y."/>
            <person name="Zwiers L.-H."/>
            <person name="Turgeon B.G."/>
            <person name="Goodwin S.B."/>
            <person name="Spatafora J.W."/>
            <person name="Crous P.W."/>
            <person name="Grigoriev I.V."/>
        </authorList>
    </citation>
    <scope>NUCLEOTIDE SEQUENCE</scope>
    <source>
        <strain evidence="2">IPT5</strain>
    </source>
</reference>
<evidence type="ECO:0000313" key="3">
    <source>
        <dbReference type="Proteomes" id="UP000799423"/>
    </source>
</evidence>
<sequence>MNAFFGNPVQWITRSSSSSQLNNELTEAVKRSNVCARCVAFSSTMLQNTSGDSQLLHLSEKMQQPMTATCPICQFFAAGVPEQYRWGPNSAGLWSIWHTHNARDGGRGKHIPWFDTSIDGCVTIECALKEEHERYSVHDVHYAVDCSRSCRSVEADTRQRYPEVVDFNLVKSWLNECKLTHSQCASTLTTPISGLKVIDCVSRTIVLAPEDCLFVALSYVWGMSSQHPTSNTFSITDIPLPQTIEDSIEATQSLGYRYLWIDRYCVPQHDAHIKDVQLQQMDAIYASAQVTLIAAAGNDPAYGLPGVSNKRTIAFQTLGPITFRRVPPFCDKMVDDSVWNTRAWTYQEEILSRRKLYFTDHCIWLGCNKAQNHRDPAQGFFGVWHPPRTMTMNLTFPTYSNHGGTIAMIAKFQDLVKHYSKRKLSFESDALNAFTGILNAFKARSTAMDIVWGIPLTKHILHPSKTLFWMNWRSTDPRQRRPEFPSWSWLGWRGATEFLPVPLCFTIPEGATKGSHGENDLLYNADAHIDHDQDIPLQEQTRSLKINGVTRQFPIAEVKWDDDTTWVLDGPHIILPLTNDSDAYFRIFWDTRDTGVLTATSLLGVAIVTEEQGPFWEELMVILLRPLGKCYERVGLACSDDGGQAGRYRECAQDGGVLHLQPLRSFKDYTKTPAKDISWLHPSKRKTVCIH</sequence>
<accession>A0A6A7AYX4</accession>
<evidence type="ECO:0000313" key="2">
    <source>
        <dbReference type="EMBL" id="KAF2847269.1"/>
    </source>
</evidence>
<dbReference type="Proteomes" id="UP000799423">
    <property type="component" value="Unassembled WGS sequence"/>
</dbReference>
<dbReference type="OrthoDB" id="5428863at2759"/>
<protein>
    <submittedName>
        <fullName evidence="2">HET-domain-containing protein</fullName>
    </submittedName>
</protein>
<dbReference type="EMBL" id="MU006327">
    <property type="protein sequence ID" value="KAF2847269.1"/>
    <property type="molecule type" value="Genomic_DNA"/>
</dbReference>